<reference evidence="2 3" key="1">
    <citation type="journal article" date="2023" name="Plants (Basel)">
        <title>Bridging the Gap: Combining Genomics and Transcriptomics Approaches to Understand Stylosanthes scabra, an Orphan Legume from the Brazilian Caatinga.</title>
        <authorList>
            <person name="Ferreira-Neto J.R.C."/>
            <person name="da Silva M.D."/>
            <person name="Binneck E."/>
            <person name="de Melo N.F."/>
            <person name="da Silva R.H."/>
            <person name="de Melo A.L.T.M."/>
            <person name="Pandolfi V."/>
            <person name="Bustamante F.O."/>
            <person name="Brasileiro-Vidal A.C."/>
            <person name="Benko-Iseppon A.M."/>
        </authorList>
    </citation>
    <scope>NUCLEOTIDE SEQUENCE [LARGE SCALE GENOMIC DNA]</scope>
    <source>
        <tissue evidence="2">Leaves</tissue>
    </source>
</reference>
<feature type="compositionally biased region" description="Basic residues" evidence="1">
    <location>
        <begin position="53"/>
        <end position="75"/>
    </location>
</feature>
<sequence>MAKFPKLSLSFFERALVMVPSGSVKSPFCPLTHNILISTISQSPKSHPPFPSSRRHRRPYSPSHHHSSSSRRLKPRFNSSPPRSAVAVSFPLSSSSRRLRPPCLPVPAVAFGASDSGR</sequence>
<organism evidence="2 3">
    <name type="scientific">Stylosanthes scabra</name>
    <dbReference type="NCBI Taxonomy" id="79078"/>
    <lineage>
        <taxon>Eukaryota</taxon>
        <taxon>Viridiplantae</taxon>
        <taxon>Streptophyta</taxon>
        <taxon>Embryophyta</taxon>
        <taxon>Tracheophyta</taxon>
        <taxon>Spermatophyta</taxon>
        <taxon>Magnoliopsida</taxon>
        <taxon>eudicotyledons</taxon>
        <taxon>Gunneridae</taxon>
        <taxon>Pentapetalae</taxon>
        <taxon>rosids</taxon>
        <taxon>fabids</taxon>
        <taxon>Fabales</taxon>
        <taxon>Fabaceae</taxon>
        <taxon>Papilionoideae</taxon>
        <taxon>50 kb inversion clade</taxon>
        <taxon>dalbergioids sensu lato</taxon>
        <taxon>Dalbergieae</taxon>
        <taxon>Pterocarpus clade</taxon>
        <taxon>Stylosanthes</taxon>
    </lineage>
</organism>
<proteinExistence type="predicted"/>
<comment type="caution">
    <text evidence="2">The sequence shown here is derived from an EMBL/GenBank/DDBJ whole genome shotgun (WGS) entry which is preliminary data.</text>
</comment>
<gene>
    <name evidence="2" type="ORF">PIB30_027892</name>
</gene>
<dbReference type="EMBL" id="JASCZI010241764">
    <property type="protein sequence ID" value="MED6206540.1"/>
    <property type="molecule type" value="Genomic_DNA"/>
</dbReference>
<evidence type="ECO:0000313" key="2">
    <source>
        <dbReference type="EMBL" id="MED6206540.1"/>
    </source>
</evidence>
<accession>A0ABU6YB19</accession>
<dbReference type="Proteomes" id="UP001341840">
    <property type="component" value="Unassembled WGS sequence"/>
</dbReference>
<protein>
    <submittedName>
        <fullName evidence="2">Uncharacterized protein</fullName>
    </submittedName>
</protein>
<keyword evidence="3" id="KW-1185">Reference proteome</keyword>
<evidence type="ECO:0000256" key="1">
    <source>
        <dbReference type="SAM" id="MobiDB-lite"/>
    </source>
</evidence>
<evidence type="ECO:0000313" key="3">
    <source>
        <dbReference type="Proteomes" id="UP001341840"/>
    </source>
</evidence>
<feature type="region of interest" description="Disordered" evidence="1">
    <location>
        <begin position="40"/>
        <end position="118"/>
    </location>
</feature>
<name>A0ABU6YB19_9FABA</name>
<feature type="compositionally biased region" description="Low complexity" evidence="1">
    <location>
        <begin position="84"/>
        <end position="96"/>
    </location>
</feature>